<dbReference type="AlphaFoldDB" id="A0A6H1U8F1"/>
<organism evidence="1 2">
    <name type="scientific">Oxynema aestuarii AP17</name>
    <dbReference type="NCBI Taxonomy" id="2064643"/>
    <lineage>
        <taxon>Bacteria</taxon>
        <taxon>Bacillati</taxon>
        <taxon>Cyanobacteriota</taxon>
        <taxon>Cyanophyceae</taxon>
        <taxon>Oscillatoriophycideae</taxon>
        <taxon>Oscillatoriales</taxon>
        <taxon>Oscillatoriaceae</taxon>
        <taxon>Oxynema</taxon>
        <taxon>Oxynema aestuarii</taxon>
    </lineage>
</organism>
<dbReference type="KEGG" id="oxy:HCG48_24380"/>
<accession>A0A6H1U8F1</accession>
<protein>
    <submittedName>
        <fullName evidence="1">Uncharacterized protein</fullName>
    </submittedName>
</protein>
<sequence length="153" mass="17303">MIGAPQRRDLLAQLNSGQLLVVDRRRRNGLIIYKRYHAEFAGPGAAVGGLFDLECQQVVPVGDLALVYPESYEERQQAFTIRRHWIRLTEQLTANPVPLKRAQQILTQFGHYFDWQTVEDVPDEAFARLVGVLPRTVAMVRHAATQGRSPIAV</sequence>
<name>A0A6H1U8F1_9CYAN</name>
<proteinExistence type="predicted"/>
<keyword evidence="2" id="KW-1185">Reference proteome</keyword>
<gene>
    <name evidence="1" type="ORF">HCG48_24380</name>
</gene>
<dbReference type="Proteomes" id="UP000500857">
    <property type="component" value="Chromosome"/>
</dbReference>
<evidence type="ECO:0000313" key="1">
    <source>
        <dbReference type="EMBL" id="QIZ73929.1"/>
    </source>
</evidence>
<evidence type="ECO:0000313" key="2">
    <source>
        <dbReference type="Proteomes" id="UP000500857"/>
    </source>
</evidence>
<reference evidence="1 2" key="1">
    <citation type="submission" date="2020-04" db="EMBL/GenBank/DDBJ databases">
        <authorList>
            <person name="Basu S."/>
            <person name="Maruthanayagam V."/>
            <person name="Chakraborty S."/>
            <person name="Pramanik A."/>
            <person name="Mukherjee J."/>
            <person name="Brink B."/>
        </authorList>
    </citation>
    <scope>NUCLEOTIDE SEQUENCE [LARGE SCALE GENOMIC DNA]</scope>
    <source>
        <strain evidence="1 2">AP17</strain>
    </source>
</reference>
<dbReference type="EMBL" id="CP051167">
    <property type="protein sequence ID" value="QIZ73929.1"/>
    <property type="molecule type" value="Genomic_DNA"/>
</dbReference>